<keyword evidence="3" id="KW-1185">Reference proteome</keyword>
<evidence type="ECO:0000313" key="2">
    <source>
        <dbReference type="EMBL" id="OCF37528.1"/>
    </source>
</evidence>
<dbReference type="OrthoDB" id="2596439at2759"/>
<evidence type="ECO:0000256" key="1">
    <source>
        <dbReference type="SAM" id="MobiDB-lite"/>
    </source>
</evidence>
<feature type="compositionally biased region" description="Low complexity" evidence="1">
    <location>
        <begin position="209"/>
        <end position="234"/>
    </location>
</feature>
<feature type="region of interest" description="Disordered" evidence="1">
    <location>
        <begin position="1"/>
        <end position="99"/>
    </location>
</feature>
<feature type="compositionally biased region" description="Low complexity" evidence="1">
    <location>
        <begin position="49"/>
        <end position="61"/>
    </location>
</feature>
<reference evidence="2 3" key="1">
    <citation type="submission" date="2013-07" db="EMBL/GenBank/DDBJ databases">
        <title>The Genome Sequence of Cryptococcus heveanensis BCC8398.</title>
        <authorList>
            <consortium name="The Broad Institute Genome Sequencing Platform"/>
            <person name="Cuomo C."/>
            <person name="Litvintseva A."/>
            <person name="Chen Y."/>
            <person name="Heitman J."/>
            <person name="Sun S."/>
            <person name="Springer D."/>
            <person name="Dromer F."/>
            <person name="Young S.K."/>
            <person name="Zeng Q."/>
            <person name="Gargeya S."/>
            <person name="Fitzgerald M."/>
            <person name="Abouelleil A."/>
            <person name="Alvarado L."/>
            <person name="Berlin A.M."/>
            <person name="Chapman S.B."/>
            <person name="Dewar J."/>
            <person name="Goldberg J."/>
            <person name="Griggs A."/>
            <person name="Gujja S."/>
            <person name="Hansen M."/>
            <person name="Howarth C."/>
            <person name="Imamovic A."/>
            <person name="Larimer J."/>
            <person name="McCowan C."/>
            <person name="Murphy C."/>
            <person name="Pearson M."/>
            <person name="Priest M."/>
            <person name="Roberts A."/>
            <person name="Saif S."/>
            <person name="Shea T."/>
            <person name="Sykes S."/>
            <person name="Wortman J."/>
            <person name="Nusbaum C."/>
            <person name="Birren B."/>
        </authorList>
    </citation>
    <scope>NUCLEOTIDE SEQUENCE [LARGE SCALE GENOMIC DNA]</scope>
    <source>
        <strain evidence="2 3">BCC8398</strain>
    </source>
</reference>
<sequence length="437" mass="46199">MSEGDKRPQDLPWGLPLPVPAQDALLSPSPSKRPRIAQDRSTFPHVEWSHSTSAPASSASSNFPQPPNQIPHPRPSQNNPFAYPYPAPASASASHGGMPLTAMPTPHVVSTSLNNEMVMVHPLPTRPASAAATMGRSLSLPSAGPSTSSSSLPHVSPVDPVTRAQSRQPLRSDIRYGYNLPFDVLPHPSVSIPDSNPNSTSSMPYYGVSSSGSNTASNSGPSSAALSRHSSSRGVVTQPISAPERALSATPTTTTGLTPSMAHPYPPAAYPDSLNQLAPKPLSSTPSTKAHPPHYSHHRLPLHPSRGATPTPMPTSLIPTATATPSPLLRSAIPSRHADLEPASLRVGDEANHHSPWQGEGKKGRGKHKGVPGPKARIPVEAKQAIGEHIIAKGVAMANVDELAQLTGLTKQQIKSQLVDNRQNVRKQLTEFVRSLQ</sequence>
<reference evidence="3" key="2">
    <citation type="submission" date="2013-12" db="EMBL/GenBank/DDBJ databases">
        <title>Evolution of pathogenesis and genome organization in the Tremellales.</title>
        <authorList>
            <person name="Cuomo C."/>
            <person name="Litvintseva A."/>
            <person name="Heitman J."/>
            <person name="Chen Y."/>
            <person name="Sun S."/>
            <person name="Springer D."/>
            <person name="Dromer F."/>
            <person name="Young S."/>
            <person name="Zeng Q."/>
            <person name="Chapman S."/>
            <person name="Gujja S."/>
            <person name="Saif S."/>
            <person name="Birren B."/>
        </authorList>
    </citation>
    <scope>NUCLEOTIDE SEQUENCE [LARGE SCALE GENOMIC DNA]</scope>
    <source>
        <strain evidence="3">BCC8398</strain>
    </source>
</reference>
<proteinExistence type="predicted"/>
<feature type="region of interest" description="Disordered" evidence="1">
    <location>
        <begin position="128"/>
        <end position="170"/>
    </location>
</feature>
<dbReference type="AlphaFoldDB" id="A0A1B9H2P1"/>
<feature type="region of interest" description="Disordered" evidence="1">
    <location>
        <begin position="203"/>
        <end position="312"/>
    </location>
</feature>
<dbReference type="EMBL" id="KV700122">
    <property type="protein sequence ID" value="OCF37528.1"/>
    <property type="molecule type" value="Genomic_DNA"/>
</dbReference>
<feature type="compositionally biased region" description="Pro residues" evidence="1">
    <location>
        <begin position="64"/>
        <end position="74"/>
    </location>
</feature>
<feature type="compositionally biased region" description="Low complexity" evidence="1">
    <location>
        <begin position="137"/>
        <end position="161"/>
    </location>
</feature>
<gene>
    <name evidence="2" type="ORF">I316_00653</name>
</gene>
<organism evidence="2 3">
    <name type="scientific">Kwoniella heveanensis BCC8398</name>
    <dbReference type="NCBI Taxonomy" id="1296120"/>
    <lineage>
        <taxon>Eukaryota</taxon>
        <taxon>Fungi</taxon>
        <taxon>Dikarya</taxon>
        <taxon>Basidiomycota</taxon>
        <taxon>Agaricomycotina</taxon>
        <taxon>Tremellomycetes</taxon>
        <taxon>Tremellales</taxon>
        <taxon>Cryptococcaceae</taxon>
        <taxon>Kwoniella</taxon>
    </lineage>
</organism>
<feature type="region of interest" description="Disordered" evidence="1">
    <location>
        <begin position="349"/>
        <end position="375"/>
    </location>
</feature>
<dbReference type="Proteomes" id="UP000092666">
    <property type="component" value="Unassembled WGS sequence"/>
</dbReference>
<accession>A0A1B9H2P1</accession>
<evidence type="ECO:0000313" key="3">
    <source>
        <dbReference type="Proteomes" id="UP000092666"/>
    </source>
</evidence>
<feature type="compositionally biased region" description="Low complexity" evidence="1">
    <location>
        <begin position="246"/>
        <end position="260"/>
    </location>
</feature>
<protein>
    <submittedName>
        <fullName evidence="2">Uncharacterized protein</fullName>
    </submittedName>
</protein>
<feature type="compositionally biased region" description="Low complexity" evidence="1">
    <location>
        <begin position="82"/>
        <end position="94"/>
    </location>
</feature>
<feature type="compositionally biased region" description="Basic residues" evidence="1">
    <location>
        <begin position="291"/>
        <end position="301"/>
    </location>
</feature>
<name>A0A1B9H2P1_9TREE</name>